<gene>
    <name evidence="3" type="ORF">CRG98_029225</name>
</gene>
<reference evidence="3 4" key="1">
    <citation type="submission" date="2017-11" db="EMBL/GenBank/DDBJ databases">
        <title>De-novo sequencing of pomegranate (Punica granatum L.) genome.</title>
        <authorList>
            <person name="Akparov Z."/>
            <person name="Amiraslanov A."/>
            <person name="Hajiyeva S."/>
            <person name="Abbasov M."/>
            <person name="Kaur K."/>
            <person name="Hamwieh A."/>
            <person name="Solovyev V."/>
            <person name="Salamov A."/>
            <person name="Braich B."/>
            <person name="Kosarev P."/>
            <person name="Mahmoud A."/>
            <person name="Hajiyev E."/>
            <person name="Babayeva S."/>
            <person name="Izzatullayeva V."/>
            <person name="Mammadov A."/>
            <person name="Mammadov A."/>
            <person name="Sharifova S."/>
            <person name="Ojaghi J."/>
            <person name="Eynullazada K."/>
            <person name="Bayramov B."/>
            <person name="Abdulazimova A."/>
            <person name="Shahmuradov I."/>
        </authorList>
    </citation>
    <scope>NUCLEOTIDE SEQUENCE [LARGE SCALE GENOMIC DNA]</scope>
    <source>
        <strain evidence="4">cv. AG2017</strain>
        <tissue evidence="3">Leaf</tissue>
    </source>
</reference>
<dbReference type="EMBL" id="PGOL01002117">
    <property type="protein sequence ID" value="PKI50397.1"/>
    <property type="molecule type" value="Genomic_DNA"/>
</dbReference>
<comment type="caution">
    <text evidence="3">The sequence shown here is derived from an EMBL/GenBank/DDBJ whole genome shotgun (WGS) entry which is preliminary data.</text>
</comment>
<dbReference type="Proteomes" id="UP000233551">
    <property type="component" value="Unassembled WGS sequence"/>
</dbReference>
<proteinExistence type="predicted"/>
<keyword evidence="4" id="KW-1185">Reference proteome</keyword>
<evidence type="ECO:0000313" key="3">
    <source>
        <dbReference type="EMBL" id="PKI50397.1"/>
    </source>
</evidence>
<name>A0A2I0J2D5_PUNGR</name>
<accession>A0A2I0J2D5</accession>
<sequence>MGRVLKLRPTSPVSDFAGTCRDRDAGDNWESDESSSESSPKVSLRRSEQIKRAPGHLKDFVVHTGQCMTPLLNTSTSSDSSGWEIKQMYVNNVILLGDVDKEVHMQLPPGFSSSKSIDVCRFRKSLYGLQQGSSNWFSKFAYALR</sequence>
<feature type="region of interest" description="Disordered" evidence="1">
    <location>
        <begin position="1"/>
        <end position="46"/>
    </location>
</feature>
<protein>
    <recommendedName>
        <fullName evidence="2">Reverse transcriptase Ty1/copia-type domain-containing protein</fullName>
    </recommendedName>
</protein>
<organism evidence="3 4">
    <name type="scientific">Punica granatum</name>
    <name type="common">Pomegranate</name>
    <dbReference type="NCBI Taxonomy" id="22663"/>
    <lineage>
        <taxon>Eukaryota</taxon>
        <taxon>Viridiplantae</taxon>
        <taxon>Streptophyta</taxon>
        <taxon>Embryophyta</taxon>
        <taxon>Tracheophyta</taxon>
        <taxon>Spermatophyta</taxon>
        <taxon>Magnoliopsida</taxon>
        <taxon>eudicotyledons</taxon>
        <taxon>Gunneridae</taxon>
        <taxon>Pentapetalae</taxon>
        <taxon>rosids</taxon>
        <taxon>malvids</taxon>
        <taxon>Myrtales</taxon>
        <taxon>Lythraceae</taxon>
        <taxon>Punica</taxon>
    </lineage>
</organism>
<evidence type="ECO:0000259" key="2">
    <source>
        <dbReference type="Pfam" id="PF07727"/>
    </source>
</evidence>
<dbReference type="AlphaFoldDB" id="A0A2I0J2D5"/>
<dbReference type="InterPro" id="IPR013103">
    <property type="entry name" value="RVT_2"/>
</dbReference>
<evidence type="ECO:0000256" key="1">
    <source>
        <dbReference type="SAM" id="MobiDB-lite"/>
    </source>
</evidence>
<dbReference type="Pfam" id="PF07727">
    <property type="entry name" value="RVT_2"/>
    <property type="match status" value="1"/>
</dbReference>
<evidence type="ECO:0000313" key="4">
    <source>
        <dbReference type="Proteomes" id="UP000233551"/>
    </source>
</evidence>
<dbReference type="STRING" id="22663.A0A2I0J2D5"/>
<feature type="domain" description="Reverse transcriptase Ty1/copia-type" evidence="2">
    <location>
        <begin position="80"/>
        <end position="142"/>
    </location>
</feature>